<organism evidence="2 3">
    <name type="scientific">Talaromyces proteolyticus</name>
    <dbReference type="NCBI Taxonomy" id="1131652"/>
    <lineage>
        <taxon>Eukaryota</taxon>
        <taxon>Fungi</taxon>
        <taxon>Dikarya</taxon>
        <taxon>Ascomycota</taxon>
        <taxon>Pezizomycotina</taxon>
        <taxon>Eurotiomycetes</taxon>
        <taxon>Eurotiomycetidae</taxon>
        <taxon>Eurotiales</taxon>
        <taxon>Trichocomaceae</taxon>
        <taxon>Talaromyces</taxon>
        <taxon>Talaromyces sect. Bacilispori</taxon>
    </lineage>
</organism>
<evidence type="ECO:0008006" key="4">
    <source>
        <dbReference type="Google" id="ProtNLM"/>
    </source>
</evidence>
<gene>
    <name evidence="2" type="ORF">BGW36DRAFT_433135</name>
</gene>
<name>A0AAD4KEP4_9EURO</name>
<keyword evidence="1" id="KW-0812">Transmembrane</keyword>
<reference evidence="2" key="1">
    <citation type="submission" date="2021-12" db="EMBL/GenBank/DDBJ databases">
        <title>Convergent genome expansion in fungi linked to evolution of root-endophyte symbiosis.</title>
        <authorList>
            <consortium name="DOE Joint Genome Institute"/>
            <person name="Ke Y.-H."/>
            <person name="Bonito G."/>
            <person name="Liao H.-L."/>
            <person name="Looney B."/>
            <person name="Rojas-Flechas A."/>
            <person name="Nash J."/>
            <person name="Hameed K."/>
            <person name="Schadt C."/>
            <person name="Martin F."/>
            <person name="Crous P.W."/>
            <person name="Miettinen O."/>
            <person name="Magnuson J.K."/>
            <person name="Labbe J."/>
            <person name="Jacobson D."/>
            <person name="Doktycz M.J."/>
            <person name="Veneault-Fourrey C."/>
            <person name="Kuo A."/>
            <person name="Mondo S."/>
            <person name="Calhoun S."/>
            <person name="Riley R."/>
            <person name="Ohm R."/>
            <person name="LaButti K."/>
            <person name="Andreopoulos B."/>
            <person name="Pangilinan J."/>
            <person name="Nolan M."/>
            <person name="Tritt A."/>
            <person name="Clum A."/>
            <person name="Lipzen A."/>
            <person name="Daum C."/>
            <person name="Barry K."/>
            <person name="Grigoriev I.V."/>
            <person name="Vilgalys R."/>
        </authorList>
    </citation>
    <scope>NUCLEOTIDE SEQUENCE</scope>
    <source>
        <strain evidence="2">PMI_201</strain>
    </source>
</reference>
<comment type="caution">
    <text evidence="2">The sequence shown here is derived from an EMBL/GenBank/DDBJ whole genome shotgun (WGS) entry which is preliminary data.</text>
</comment>
<protein>
    <recommendedName>
        <fullName evidence="4">Transmembrane protein</fullName>
    </recommendedName>
</protein>
<feature type="transmembrane region" description="Helical" evidence="1">
    <location>
        <begin position="93"/>
        <end position="112"/>
    </location>
</feature>
<evidence type="ECO:0000313" key="2">
    <source>
        <dbReference type="EMBL" id="KAH8690183.1"/>
    </source>
</evidence>
<accession>A0AAD4KEP4</accession>
<keyword evidence="3" id="KW-1185">Reference proteome</keyword>
<evidence type="ECO:0000313" key="3">
    <source>
        <dbReference type="Proteomes" id="UP001201262"/>
    </source>
</evidence>
<keyword evidence="1" id="KW-0472">Membrane</keyword>
<dbReference type="RefSeq" id="XP_046066466.1">
    <property type="nucleotide sequence ID" value="XM_046221227.1"/>
</dbReference>
<dbReference type="Proteomes" id="UP001201262">
    <property type="component" value="Unassembled WGS sequence"/>
</dbReference>
<dbReference type="GeneID" id="70251514"/>
<dbReference type="EMBL" id="JAJTJA010000014">
    <property type="protein sequence ID" value="KAH8690183.1"/>
    <property type="molecule type" value="Genomic_DNA"/>
</dbReference>
<proteinExistence type="predicted"/>
<sequence>MPLFRLNPFKSLNNHLTTTTKPSIICENCLHKQPQNTTNDVVVASLVVLCSYFLAFLDDLEIQLATIRSVERGVIVCLLGGTVFLSFLGVSFWVGVVLLPWLIGAWILWTYVSRGFEKTVSALDD</sequence>
<evidence type="ECO:0000256" key="1">
    <source>
        <dbReference type="SAM" id="Phobius"/>
    </source>
</evidence>
<keyword evidence="1" id="KW-1133">Transmembrane helix</keyword>
<dbReference type="AlphaFoldDB" id="A0AAD4KEP4"/>